<proteinExistence type="predicted"/>
<feature type="coiled-coil region" evidence="3">
    <location>
        <begin position="343"/>
        <end position="398"/>
    </location>
</feature>
<dbReference type="Pfam" id="PF00535">
    <property type="entry name" value="Glycos_transf_2"/>
    <property type="match status" value="1"/>
</dbReference>
<evidence type="ECO:0000313" key="6">
    <source>
        <dbReference type="Proteomes" id="UP000746751"/>
    </source>
</evidence>
<dbReference type="PANTHER" id="PTHR22916:SF51">
    <property type="entry name" value="GLYCOSYLTRANSFERASE EPSH-RELATED"/>
    <property type="match status" value="1"/>
</dbReference>
<dbReference type="EMBL" id="DYVF01000003">
    <property type="protein sequence ID" value="HJG29839.1"/>
    <property type="molecule type" value="Genomic_DNA"/>
</dbReference>
<evidence type="ECO:0000259" key="4">
    <source>
        <dbReference type="Pfam" id="PF00535"/>
    </source>
</evidence>
<dbReference type="PANTHER" id="PTHR22916">
    <property type="entry name" value="GLYCOSYLTRANSFERASE"/>
    <property type="match status" value="1"/>
</dbReference>
<feature type="domain" description="Glycosyltransferase 2-like" evidence="4">
    <location>
        <begin position="7"/>
        <end position="135"/>
    </location>
</feature>
<evidence type="ECO:0000256" key="1">
    <source>
        <dbReference type="ARBA" id="ARBA00022676"/>
    </source>
</evidence>
<protein>
    <submittedName>
        <fullName evidence="5">Glycosyltransferase</fullName>
        <ecNumber evidence="5">2.4.-.-</ecNumber>
    </submittedName>
</protein>
<name>A0A921IN94_9ACTN</name>
<keyword evidence="2 5" id="KW-0808">Transferase</keyword>
<organism evidence="5 6">
    <name type="scientific">Collinsella ihumii</name>
    <dbReference type="NCBI Taxonomy" id="1720204"/>
    <lineage>
        <taxon>Bacteria</taxon>
        <taxon>Bacillati</taxon>
        <taxon>Actinomycetota</taxon>
        <taxon>Coriobacteriia</taxon>
        <taxon>Coriobacteriales</taxon>
        <taxon>Coriobacteriaceae</taxon>
        <taxon>Collinsella</taxon>
    </lineage>
</organism>
<sequence length="420" mass="48222">MSSPCVSVIMPVYNAQPYLCQALDSLKAQTFQDFELICVDDGSSDDSFEVLKRYRADEDFPAVRILTQRHLGPGCARNKGFDVATGTYVYFLDADDFIEPTLLEKAVGRAEQLDCDIVIWDAWFYNNRVQRDQHPAVGTLDFPAFADFPVHETLTFSAADNPDAIFTSFQNWPWNKLFRRSLLVENDIRFPALFRTEDLPFTCMALVKARRMSVIYERLSHYRMRTGSSSMDNKDPHALDFIEAFALLRDRLQEEGLYETYRVSHARWALGGAVYNLNSLTRVDSFARAFAELHDGAAERMGLLDVPLDAYTHPLDRRSLELIKANDAQGYLFFWMRNHGAFVDDDKELFDRVEADLEEARSEIDRLHGEVDRAHGAVVEAQGAREEVERQLDDLRRSAEYRYGTALLRIPRAIQRRLSS</sequence>
<dbReference type="InterPro" id="IPR029044">
    <property type="entry name" value="Nucleotide-diphossugar_trans"/>
</dbReference>
<dbReference type="AlphaFoldDB" id="A0A921IN94"/>
<reference evidence="5" key="1">
    <citation type="journal article" date="2021" name="PeerJ">
        <title>Extensive microbial diversity within the chicken gut microbiome revealed by metagenomics and culture.</title>
        <authorList>
            <person name="Gilroy R."/>
            <person name="Ravi A."/>
            <person name="Getino M."/>
            <person name="Pursley I."/>
            <person name="Horton D.L."/>
            <person name="Alikhan N.F."/>
            <person name="Baker D."/>
            <person name="Gharbi K."/>
            <person name="Hall N."/>
            <person name="Watson M."/>
            <person name="Adriaenssens E.M."/>
            <person name="Foster-Nyarko E."/>
            <person name="Jarju S."/>
            <person name="Secka A."/>
            <person name="Antonio M."/>
            <person name="Oren A."/>
            <person name="Chaudhuri R.R."/>
            <person name="La Ragione R."/>
            <person name="Hildebrand F."/>
            <person name="Pallen M.J."/>
        </authorList>
    </citation>
    <scope>NUCLEOTIDE SEQUENCE</scope>
    <source>
        <strain evidence="5">ChiGjej2B2-7701</strain>
    </source>
</reference>
<accession>A0A921IN94</accession>
<keyword evidence="3" id="KW-0175">Coiled coil</keyword>
<dbReference type="GO" id="GO:0016757">
    <property type="term" value="F:glycosyltransferase activity"/>
    <property type="evidence" value="ECO:0007669"/>
    <property type="project" value="UniProtKB-KW"/>
</dbReference>
<reference evidence="5" key="2">
    <citation type="submission" date="2021-09" db="EMBL/GenBank/DDBJ databases">
        <authorList>
            <person name="Gilroy R."/>
        </authorList>
    </citation>
    <scope>NUCLEOTIDE SEQUENCE</scope>
    <source>
        <strain evidence="5">ChiGjej2B2-7701</strain>
    </source>
</reference>
<comment type="caution">
    <text evidence="5">The sequence shown here is derived from an EMBL/GenBank/DDBJ whole genome shotgun (WGS) entry which is preliminary data.</text>
</comment>
<dbReference type="SUPFAM" id="SSF53448">
    <property type="entry name" value="Nucleotide-diphospho-sugar transferases"/>
    <property type="match status" value="1"/>
</dbReference>
<gene>
    <name evidence="5" type="ORF">K8U80_00385</name>
</gene>
<evidence type="ECO:0000256" key="2">
    <source>
        <dbReference type="ARBA" id="ARBA00022679"/>
    </source>
</evidence>
<dbReference type="EC" id="2.4.-.-" evidence="5"/>
<keyword evidence="1 5" id="KW-0328">Glycosyltransferase</keyword>
<dbReference type="InterPro" id="IPR001173">
    <property type="entry name" value="Glyco_trans_2-like"/>
</dbReference>
<dbReference type="Gene3D" id="3.90.550.10">
    <property type="entry name" value="Spore Coat Polysaccharide Biosynthesis Protein SpsA, Chain A"/>
    <property type="match status" value="1"/>
</dbReference>
<evidence type="ECO:0000256" key="3">
    <source>
        <dbReference type="SAM" id="Coils"/>
    </source>
</evidence>
<dbReference type="CDD" id="cd00761">
    <property type="entry name" value="Glyco_tranf_GTA_type"/>
    <property type="match status" value="1"/>
</dbReference>
<dbReference type="Proteomes" id="UP000746751">
    <property type="component" value="Unassembled WGS sequence"/>
</dbReference>
<evidence type="ECO:0000313" key="5">
    <source>
        <dbReference type="EMBL" id="HJG29839.1"/>
    </source>
</evidence>